<proteinExistence type="predicted"/>
<protein>
    <submittedName>
        <fullName evidence="4">Leucine-rich repeat domain-containing protein</fullName>
    </submittedName>
    <submittedName>
        <fullName evidence="5">Leucine-rich_repeat domain-containing protein</fullName>
    </submittedName>
</protein>
<keyword evidence="3" id="KW-0175">Coiled coil</keyword>
<dbReference type="PANTHER" id="PTHR46652">
    <property type="entry name" value="LEUCINE-RICH REPEAT AND IQ DOMAIN-CONTAINING PROTEIN 1-RELATED"/>
    <property type="match status" value="1"/>
</dbReference>
<comment type="caution">
    <text evidence="4">The sequence shown here is derived from an EMBL/GenBank/DDBJ whole genome shotgun (WGS) entry which is preliminary data.</text>
</comment>
<evidence type="ECO:0000313" key="4">
    <source>
        <dbReference type="EMBL" id="CAI9978428.1"/>
    </source>
</evidence>
<dbReference type="EMBL" id="CATOUU010001185">
    <property type="protein sequence ID" value="CAI9978428.1"/>
    <property type="molecule type" value="Genomic_DNA"/>
</dbReference>
<dbReference type="PROSITE" id="PS51450">
    <property type="entry name" value="LRR"/>
    <property type="match status" value="4"/>
</dbReference>
<dbReference type="AlphaFoldDB" id="A0AA86RPC3"/>
<dbReference type="PANTHER" id="PTHR46652:SF3">
    <property type="entry name" value="LEUCINE-RICH REPEAT-CONTAINING PROTEIN 9"/>
    <property type="match status" value="1"/>
</dbReference>
<keyword evidence="2" id="KW-0677">Repeat</keyword>
<gene>
    <name evidence="5" type="ORF">HINF_LOCUS17829</name>
    <name evidence="4" type="ORF">HINF_LOCUS66073</name>
</gene>
<dbReference type="InterPro" id="IPR001611">
    <property type="entry name" value="Leu-rich_rpt"/>
</dbReference>
<dbReference type="SUPFAM" id="SSF52058">
    <property type="entry name" value="L domain-like"/>
    <property type="match status" value="1"/>
</dbReference>
<dbReference type="Proteomes" id="UP001642409">
    <property type="component" value="Unassembled WGS sequence"/>
</dbReference>
<keyword evidence="6" id="KW-1185">Reference proteome</keyword>
<evidence type="ECO:0000313" key="5">
    <source>
        <dbReference type="EMBL" id="CAL6002252.1"/>
    </source>
</evidence>
<dbReference type="InterPro" id="IPR032675">
    <property type="entry name" value="LRR_dom_sf"/>
</dbReference>
<dbReference type="InterPro" id="IPR050836">
    <property type="entry name" value="SDS22/Internalin_LRR"/>
</dbReference>
<evidence type="ECO:0000256" key="1">
    <source>
        <dbReference type="ARBA" id="ARBA00022614"/>
    </source>
</evidence>
<reference evidence="5 6" key="2">
    <citation type="submission" date="2024-07" db="EMBL/GenBank/DDBJ databases">
        <authorList>
            <person name="Akdeniz Z."/>
        </authorList>
    </citation>
    <scope>NUCLEOTIDE SEQUENCE [LARGE SCALE GENOMIC DNA]</scope>
</reference>
<dbReference type="EMBL" id="CAXDID020000045">
    <property type="protein sequence ID" value="CAL6002252.1"/>
    <property type="molecule type" value="Genomic_DNA"/>
</dbReference>
<evidence type="ECO:0000256" key="3">
    <source>
        <dbReference type="SAM" id="Coils"/>
    </source>
</evidence>
<evidence type="ECO:0000313" key="6">
    <source>
        <dbReference type="Proteomes" id="UP001642409"/>
    </source>
</evidence>
<keyword evidence="1" id="KW-0433">Leucine-rich repeat</keyword>
<dbReference type="Gene3D" id="3.80.10.10">
    <property type="entry name" value="Ribonuclease Inhibitor"/>
    <property type="match status" value="1"/>
</dbReference>
<evidence type="ECO:0000256" key="2">
    <source>
        <dbReference type="ARBA" id="ARBA00022737"/>
    </source>
</evidence>
<name>A0AA86RPC3_9EUKA</name>
<feature type="coiled-coil region" evidence="3">
    <location>
        <begin position="412"/>
        <end position="439"/>
    </location>
</feature>
<accession>A0AA86RPC3</accession>
<organism evidence="4">
    <name type="scientific">Hexamita inflata</name>
    <dbReference type="NCBI Taxonomy" id="28002"/>
    <lineage>
        <taxon>Eukaryota</taxon>
        <taxon>Metamonada</taxon>
        <taxon>Diplomonadida</taxon>
        <taxon>Hexamitidae</taxon>
        <taxon>Hexamitinae</taxon>
        <taxon>Hexamita</taxon>
    </lineage>
</organism>
<reference evidence="4" key="1">
    <citation type="submission" date="2023-06" db="EMBL/GenBank/DDBJ databases">
        <authorList>
            <person name="Kurt Z."/>
        </authorList>
    </citation>
    <scope>NUCLEOTIDE SEQUENCE</scope>
</reference>
<sequence>MTEQNENSLNKEYDEYMTRRYESKIIYGNLKIVIDQEVTNLRFLEKLDISTLNLYISSDTSVWLRSNTLKKLTVLNYMDSDAEQQNRLNLNVDNLELENLEVLDLEDIKLVNGQLYNLAKFKKLHTLNASKNKVDLTHIHVVTSLTSLDMQGCGLMNVDQISSLINLKELNLSLNRDMDLSQLWQVRSLTKLSMASCGLKNTDQIERLINLEFLNLASNQLFTINSVGLLVNLKELNISFNKQIDITPLKYLTGLIKLNMSCCELIQVSALKPLINLQTLDLYANHYINVSELQYLKNLKYLNLYNCDLVSIYVLRPLVNLKELDIAHNNILYLDENLNEMKKLKTLRVETNPVSDFSSLEKHPNYNNLEINSQKYINIFNQTEEPSKNEVRKAQQLKHIERHNLQLKEIILKQIQNQHKSLQTALDNLKQEIIATINNTRQRQIQFTAKIVHIFQYFNQVGFE</sequence>